<proteinExistence type="inferred from homology"/>
<dbReference type="OrthoDB" id="74360at2759"/>
<sequence length="482" mass="55094">MKLNLLVSISGICAFIQIQKQLGITAQVYEMNKDVGGTWLNNTYPNCRCDVTSHMYSFSFEMNPNWSQTFSTQAEILQYLRDVAQKYNMLSHVQFRTKIASAVWMQDQKQWQLEILDLTSNTTHLAYYDIIFSAVGTLRVPNIPSLYNKFTGPLMHTGHWDASIDLKGKRVALVGSGASAVQVIPHLALESSQLISFQRTAPWVVPQILSTISEGTKRTFSNYPVVLFMYRCVLFILYDLLYILLGYPNSFLARYFEKKIAADNKETILQLGRPDLVDEILPTYPMGCKRGAFSTNYYQTLAQPHVKVVKDHITDIRDRHIITEDGTLHQVDVVVLATGFKTHDGMLSDISIIGKHGQSLTEMWKEQRPQLFKSTTIHGFPNMFMLLGPYSILGHHSLVFMAETQVAYAIRCIKELTLIEPKKSAQDEYMARIISNFQGTSWLASCTSWYKNDRGEIINLYPSSATKFKWELTRFDKQDYMS</sequence>
<dbReference type="PANTHER" id="PTHR42877">
    <property type="entry name" value="L-ORNITHINE N(5)-MONOOXYGENASE-RELATED"/>
    <property type="match status" value="1"/>
</dbReference>
<organism evidence="5 6">
    <name type="scientific">Mucor circinelloides f. circinelloides (strain 1006PhL)</name>
    <name type="common">Mucormycosis agent</name>
    <name type="synonym">Calyptromyces circinelloides</name>
    <dbReference type="NCBI Taxonomy" id="1220926"/>
    <lineage>
        <taxon>Eukaryota</taxon>
        <taxon>Fungi</taxon>
        <taxon>Fungi incertae sedis</taxon>
        <taxon>Mucoromycota</taxon>
        <taxon>Mucoromycotina</taxon>
        <taxon>Mucoromycetes</taxon>
        <taxon>Mucorales</taxon>
        <taxon>Mucorineae</taxon>
        <taxon>Mucoraceae</taxon>
        <taxon>Mucor</taxon>
    </lineage>
</organism>
<reference evidence="6" key="1">
    <citation type="submission" date="2013-05" db="EMBL/GenBank/DDBJ databases">
        <title>The Genome sequence of Mucor circinelloides f. circinelloides 1006PhL.</title>
        <authorList>
            <consortium name="The Broad Institute Genomics Platform"/>
            <person name="Cuomo C."/>
            <person name="Earl A."/>
            <person name="Findley K."/>
            <person name="Lee S.C."/>
            <person name="Walker B."/>
            <person name="Young S."/>
            <person name="Zeng Q."/>
            <person name="Gargeya S."/>
            <person name="Fitzgerald M."/>
            <person name="Haas B."/>
            <person name="Abouelleil A."/>
            <person name="Allen A.W."/>
            <person name="Alvarado L."/>
            <person name="Arachchi H.M."/>
            <person name="Berlin A.M."/>
            <person name="Chapman S.B."/>
            <person name="Gainer-Dewar J."/>
            <person name="Goldberg J."/>
            <person name="Griggs A."/>
            <person name="Gujja S."/>
            <person name="Hansen M."/>
            <person name="Howarth C."/>
            <person name="Imamovic A."/>
            <person name="Ireland A."/>
            <person name="Larimer J."/>
            <person name="McCowan C."/>
            <person name="Murphy C."/>
            <person name="Pearson M."/>
            <person name="Poon T.W."/>
            <person name="Priest M."/>
            <person name="Roberts A."/>
            <person name="Saif S."/>
            <person name="Shea T."/>
            <person name="Sisk P."/>
            <person name="Sykes S."/>
            <person name="Wortman J."/>
            <person name="Nusbaum C."/>
            <person name="Birren B."/>
        </authorList>
    </citation>
    <scope>NUCLEOTIDE SEQUENCE [LARGE SCALE GENOMIC DNA]</scope>
    <source>
        <strain evidence="6">1006PhL</strain>
    </source>
</reference>
<dbReference type="AlphaFoldDB" id="S2JWS3"/>
<accession>S2JWS3</accession>
<protein>
    <submittedName>
        <fullName evidence="5">Uncharacterized protein</fullName>
    </submittedName>
</protein>
<evidence type="ECO:0000256" key="2">
    <source>
        <dbReference type="ARBA" id="ARBA00022630"/>
    </source>
</evidence>
<name>S2JWS3_MUCC1</name>
<dbReference type="Gene3D" id="3.50.50.60">
    <property type="entry name" value="FAD/NAD(P)-binding domain"/>
    <property type="match status" value="3"/>
</dbReference>
<gene>
    <name evidence="5" type="ORF">HMPREF1544_05975</name>
</gene>
<dbReference type="InterPro" id="IPR036188">
    <property type="entry name" value="FAD/NAD-bd_sf"/>
</dbReference>
<dbReference type="InterPro" id="IPR051209">
    <property type="entry name" value="FAD-bind_Monooxygenase_sf"/>
</dbReference>
<dbReference type="GO" id="GO:0050661">
    <property type="term" value="F:NADP binding"/>
    <property type="evidence" value="ECO:0007669"/>
    <property type="project" value="InterPro"/>
</dbReference>
<dbReference type="STRING" id="1220926.S2JWS3"/>
<keyword evidence="6" id="KW-1185">Reference proteome</keyword>
<dbReference type="Pfam" id="PF00743">
    <property type="entry name" value="FMO-like"/>
    <property type="match status" value="1"/>
</dbReference>
<comment type="similarity">
    <text evidence="1">Belongs to the FAD-binding monooxygenase family.</text>
</comment>
<evidence type="ECO:0000256" key="3">
    <source>
        <dbReference type="ARBA" id="ARBA00022827"/>
    </source>
</evidence>
<dbReference type="SUPFAM" id="SSF51905">
    <property type="entry name" value="FAD/NAD(P)-binding domain"/>
    <property type="match status" value="1"/>
</dbReference>
<dbReference type="Proteomes" id="UP000014254">
    <property type="component" value="Unassembled WGS sequence"/>
</dbReference>
<keyword evidence="2" id="KW-0285">Flavoprotein</keyword>
<dbReference type="OMA" id="WNTGGCT"/>
<dbReference type="PIRSF" id="PIRSF000332">
    <property type="entry name" value="FMO"/>
    <property type="match status" value="1"/>
</dbReference>
<dbReference type="InterPro" id="IPR020946">
    <property type="entry name" value="Flavin_mOase-like"/>
</dbReference>
<dbReference type="VEuPathDB" id="FungiDB:HMPREF1544_05975"/>
<dbReference type="GO" id="GO:0004499">
    <property type="term" value="F:N,N-dimethylaniline monooxygenase activity"/>
    <property type="evidence" value="ECO:0007669"/>
    <property type="project" value="InterPro"/>
</dbReference>
<dbReference type="InParanoid" id="S2JWS3"/>
<keyword evidence="3" id="KW-0274">FAD</keyword>
<evidence type="ECO:0000313" key="5">
    <source>
        <dbReference type="EMBL" id="EPB87253.1"/>
    </source>
</evidence>
<keyword evidence="4" id="KW-0560">Oxidoreductase</keyword>
<evidence type="ECO:0000256" key="1">
    <source>
        <dbReference type="ARBA" id="ARBA00010139"/>
    </source>
</evidence>
<dbReference type="GO" id="GO:0050660">
    <property type="term" value="F:flavin adenine dinucleotide binding"/>
    <property type="evidence" value="ECO:0007669"/>
    <property type="project" value="InterPro"/>
</dbReference>
<dbReference type="InterPro" id="IPR000960">
    <property type="entry name" value="Flavin_mOase"/>
</dbReference>
<dbReference type="eggNOG" id="KOG1399">
    <property type="taxonomic scope" value="Eukaryota"/>
</dbReference>
<evidence type="ECO:0000313" key="6">
    <source>
        <dbReference type="Proteomes" id="UP000014254"/>
    </source>
</evidence>
<evidence type="ECO:0000256" key="4">
    <source>
        <dbReference type="ARBA" id="ARBA00023002"/>
    </source>
</evidence>
<dbReference type="EMBL" id="KE123972">
    <property type="protein sequence ID" value="EPB87253.1"/>
    <property type="molecule type" value="Genomic_DNA"/>
</dbReference>
<dbReference type="PANTHER" id="PTHR42877:SF4">
    <property type="entry name" value="FAD_NAD(P)-BINDING DOMAIN-CONTAINING PROTEIN-RELATED"/>
    <property type="match status" value="1"/>
</dbReference>